<dbReference type="OrthoDB" id="9848313at2"/>
<evidence type="ECO:0000313" key="3">
    <source>
        <dbReference type="Proteomes" id="UP000324974"/>
    </source>
</evidence>
<dbReference type="KEGG" id="lrs:PX52LOC_02253"/>
<evidence type="ECO:0000256" key="1">
    <source>
        <dbReference type="SAM" id="MobiDB-lite"/>
    </source>
</evidence>
<gene>
    <name evidence="2" type="ORF">PX52LOC_02253</name>
</gene>
<accession>A0A5C1AE30</accession>
<reference evidence="3" key="1">
    <citation type="submission" date="2019-08" db="EMBL/GenBank/DDBJ databases">
        <title>Limnoglobus roseus gen. nov., sp. nov., a novel freshwater planctomycete with a giant genome from the family Gemmataceae.</title>
        <authorList>
            <person name="Kulichevskaya I.S."/>
            <person name="Naumoff D.G."/>
            <person name="Miroshnikov K."/>
            <person name="Ivanova A."/>
            <person name="Philippov D.A."/>
            <person name="Hakobyan A."/>
            <person name="Rijpstra I.C."/>
            <person name="Sinninghe Damste J.S."/>
            <person name="Liesack W."/>
            <person name="Dedysh S.N."/>
        </authorList>
    </citation>
    <scope>NUCLEOTIDE SEQUENCE [LARGE SCALE GENOMIC DNA]</scope>
    <source>
        <strain evidence="3">PX52</strain>
    </source>
</reference>
<name>A0A5C1AE30_9BACT</name>
<dbReference type="RefSeq" id="WP_149110162.1">
    <property type="nucleotide sequence ID" value="NZ_CP042425.1"/>
</dbReference>
<feature type="region of interest" description="Disordered" evidence="1">
    <location>
        <begin position="161"/>
        <end position="181"/>
    </location>
</feature>
<keyword evidence="3" id="KW-1185">Reference proteome</keyword>
<protein>
    <submittedName>
        <fullName evidence="2">Uncharacterized protein</fullName>
    </submittedName>
</protein>
<organism evidence="2 3">
    <name type="scientific">Limnoglobus roseus</name>
    <dbReference type="NCBI Taxonomy" id="2598579"/>
    <lineage>
        <taxon>Bacteria</taxon>
        <taxon>Pseudomonadati</taxon>
        <taxon>Planctomycetota</taxon>
        <taxon>Planctomycetia</taxon>
        <taxon>Gemmatales</taxon>
        <taxon>Gemmataceae</taxon>
        <taxon>Limnoglobus</taxon>
    </lineage>
</organism>
<dbReference type="EMBL" id="CP042425">
    <property type="protein sequence ID" value="QEL15338.1"/>
    <property type="molecule type" value="Genomic_DNA"/>
</dbReference>
<evidence type="ECO:0000313" key="2">
    <source>
        <dbReference type="EMBL" id="QEL15338.1"/>
    </source>
</evidence>
<sequence length="181" mass="20002">MTDHDRRDWIDALSARYLDALDRDDFDAQEELWALAAQHADLETAFRELHEGLLEEEAAKATAAVTDAVESHLKSATIVREPTGPVTFADVADELFRHTPGGLPPEAHALNAKLREAKEPLPADLGLSGLIAFAEAKFGAASRDYWRAFREAALTVRMRANSQSAEYQLAARRAPKPEDRP</sequence>
<dbReference type="AlphaFoldDB" id="A0A5C1AE30"/>
<proteinExistence type="predicted"/>
<dbReference type="Proteomes" id="UP000324974">
    <property type="component" value="Chromosome"/>
</dbReference>